<reference evidence="1 2" key="1">
    <citation type="submission" date="2021-06" db="EMBL/GenBank/DDBJ databases">
        <authorList>
            <person name="Palmer J.M."/>
        </authorList>
    </citation>
    <scope>NUCLEOTIDE SEQUENCE [LARGE SCALE GENOMIC DNA]</scope>
    <source>
        <strain evidence="1 2">GA_2019</strain>
        <tissue evidence="1">Muscle</tissue>
    </source>
</reference>
<dbReference type="EMBL" id="JAHRIO010055489">
    <property type="protein sequence ID" value="MEQ2176789.1"/>
    <property type="molecule type" value="Genomic_DNA"/>
</dbReference>
<proteinExistence type="predicted"/>
<dbReference type="Proteomes" id="UP001476798">
    <property type="component" value="Unassembled WGS sequence"/>
</dbReference>
<protein>
    <submittedName>
        <fullName evidence="1">Uncharacterized protein</fullName>
    </submittedName>
</protein>
<evidence type="ECO:0000313" key="1">
    <source>
        <dbReference type="EMBL" id="MEQ2176789.1"/>
    </source>
</evidence>
<accession>A0ABV0P182</accession>
<sequence length="128" mass="14217">MRTLKFNGRSTLKPTCQQSGSILWYPKKTAEKQYAIRAKKRVLGVYGADHEFPVALTLKQWSLIENMTTLLGPFEQLTREISSQSASSVDVIPSVEALKRLLSKNMDTDAGVGTAKATLLEAVNKRFT</sequence>
<evidence type="ECO:0000313" key="2">
    <source>
        <dbReference type="Proteomes" id="UP001476798"/>
    </source>
</evidence>
<name>A0ABV0P182_9TELE</name>
<gene>
    <name evidence="1" type="ORF">GOODEAATRI_031676</name>
</gene>
<comment type="caution">
    <text evidence="1">The sequence shown here is derived from an EMBL/GenBank/DDBJ whole genome shotgun (WGS) entry which is preliminary data.</text>
</comment>
<organism evidence="1 2">
    <name type="scientific">Goodea atripinnis</name>
    <dbReference type="NCBI Taxonomy" id="208336"/>
    <lineage>
        <taxon>Eukaryota</taxon>
        <taxon>Metazoa</taxon>
        <taxon>Chordata</taxon>
        <taxon>Craniata</taxon>
        <taxon>Vertebrata</taxon>
        <taxon>Euteleostomi</taxon>
        <taxon>Actinopterygii</taxon>
        <taxon>Neopterygii</taxon>
        <taxon>Teleostei</taxon>
        <taxon>Neoteleostei</taxon>
        <taxon>Acanthomorphata</taxon>
        <taxon>Ovalentaria</taxon>
        <taxon>Atherinomorphae</taxon>
        <taxon>Cyprinodontiformes</taxon>
        <taxon>Goodeidae</taxon>
        <taxon>Goodea</taxon>
    </lineage>
</organism>
<keyword evidence="2" id="KW-1185">Reference proteome</keyword>